<gene>
    <name evidence="2" type="ORF">SAMN04488109_0046</name>
</gene>
<feature type="transmembrane region" description="Helical" evidence="1">
    <location>
        <begin position="154"/>
        <end position="172"/>
    </location>
</feature>
<keyword evidence="3" id="KW-1185">Reference proteome</keyword>
<keyword evidence="1" id="KW-1133">Transmembrane helix</keyword>
<dbReference type="Proteomes" id="UP000184212">
    <property type="component" value="Unassembled WGS sequence"/>
</dbReference>
<feature type="transmembrane region" description="Helical" evidence="1">
    <location>
        <begin position="84"/>
        <end position="109"/>
    </location>
</feature>
<organism evidence="2 3">
    <name type="scientific">Chryseolinea serpens</name>
    <dbReference type="NCBI Taxonomy" id="947013"/>
    <lineage>
        <taxon>Bacteria</taxon>
        <taxon>Pseudomonadati</taxon>
        <taxon>Bacteroidota</taxon>
        <taxon>Cytophagia</taxon>
        <taxon>Cytophagales</taxon>
        <taxon>Fulvivirgaceae</taxon>
        <taxon>Chryseolinea</taxon>
    </lineage>
</organism>
<evidence type="ECO:0000313" key="2">
    <source>
        <dbReference type="EMBL" id="SHG39718.1"/>
    </source>
</evidence>
<evidence type="ECO:0000256" key="1">
    <source>
        <dbReference type="SAM" id="Phobius"/>
    </source>
</evidence>
<dbReference type="Pfam" id="PF12412">
    <property type="entry name" value="DUF3667"/>
    <property type="match status" value="1"/>
</dbReference>
<keyword evidence="1" id="KW-0472">Membrane</keyword>
<proteinExistence type="predicted"/>
<dbReference type="OrthoDB" id="7446256at2"/>
<evidence type="ECO:0008006" key="4">
    <source>
        <dbReference type="Google" id="ProtNLM"/>
    </source>
</evidence>
<dbReference type="InterPro" id="IPR022134">
    <property type="entry name" value="DUF3667"/>
</dbReference>
<feature type="transmembrane region" description="Helical" evidence="1">
    <location>
        <begin position="184"/>
        <end position="203"/>
    </location>
</feature>
<feature type="transmembrane region" description="Helical" evidence="1">
    <location>
        <begin position="121"/>
        <end position="142"/>
    </location>
</feature>
<reference evidence="2 3" key="1">
    <citation type="submission" date="2016-11" db="EMBL/GenBank/DDBJ databases">
        <authorList>
            <person name="Jaros S."/>
            <person name="Januszkiewicz K."/>
            <person name="Wedrychowicz H."/>
        </authorList>
    </citation>
    <scope>NUCLEOTIDE SEQUENCE [LARGE SCALE GENOMIC DNA]</scope>
    <source>
        <strain evidence="2 3">DSM 24574</strain>
    </source>
</reference>
<dbReference type="RefSeq" id="WP_073129742.1">
    <property type="nucleotide sequence ID" value="NZ_FQWQ01000001.1"/>
</dbReference>
<protein>
    <recommendedName>
        <fullName evidence="4">DUF3667 domain-containing protein</fullName>
    </recommendedName>
</protein>
<evidence type="ECO:0000313" key="3">
    <source>
        <dbReference type="Proteomes" id="UP000184212"/>
    </source>
</evidence>
<dbReference type="AlphaFoldDB" id="A0A1M5JGS8"/>
<feature type="transmembrane region" description="Helical" evidence="1">
    <location>
        <begin position="209"/>
        <end position="227"/>
    </location>
</feature>
<dbReference type="EMBL" id="FQWQ01000001">
    <property type="protein sequence ID" value="SHG39718.1"/>
    <property type="molecule type" value="Genomic_DNA"/>
</dbReference>
<accession>A0A1M5JGS8</accession>
<keyword evidence="1" id="KW-0812">Transmembrane</keyword>
<name>A0A1M5JGS8_9BACT</name>
<dbReference type="STRING" id="947013.SAMN04488109_0046"/>
<sequence>MNSATTTCKACQTEGTGKFCSNCGQSLVIKKVTLPYLLHEVFHFFTHLDKGIGYTLKHLITSPGTMQRDFLAGNRNRHQKPFSMYFVSASLAALGLYWINYLILHFYHVGGGSEMMFFNKYLVMMLLIIIPASALLTWLFFYNSEFGFAEIGVMQLYMLSIFFLMVMLIQFLKLIQPALETRYIELPCFLVYTVFTFKNFFLYQSKWKVIVKAVVCGLIFYLSVINLQDFIVERYMH</sequence>